<name>A0AAV5W9Q4_9BILA</name>
<dbReference type="Proteomes" id="UP001432322">
    <property type="component" value="Unassembled WGS sequence"/>
</dbReference>
<feature type="non-terminal residue" evidence="1">
    <location>
        <position position="1"/>
    </location>
</feature>
<dbReference type="AlphaFoldDB" id="A0AAV5W9Q4"/>
<keyword evidence="2" id="KW-1185">Reference proteome</keyword>
<proteinExistence type="predicted"/>
<accession>A0AAV5W9Q4</accession>
<organism evidence="1 2">
    <name type="scientific">Pristionchus fissidentatus</name>
    <dbReference type="NCBI Taxonomy" id="1538716"/>
    <lineage>
        <taxon>Eukaryota</taxon>
        <taxon>Metazoa</taxon>
        <taxon>Ecdysozoa</taxon>
        <taxon>Nematoda</taxon>
        <taxon>Chromadorea</taxon>
        <taxon>Rhabditida</taxon>
        <taxon>Rhabditina</taxon>
        <taxon>Diplogasteromorpha</taxon>
        <taxon>Diplogasteroidea</taxon>
        <taxon>Neodiplogasteridae</taxon>
        <taxon>Pristionchus</taxon>
    </lineage>
</organism>
<evidence type="ECO:0000313" key="2">
    <source>
        <dbReference type="Proteomes" id="UP001432322"/>
    </source>
</evidence>
<feature type="non-terminal residue" evidence="1">
    <location>
        <position position="131"/>
    </location>
</feature>
<dbReference type="EMBL" id="BTSY01000005">
    <property type="protein sequence ID" value="GMT26574.1"/>
    <property type="molecule type" value="Genomic_DNA"/>
</dbReference>
<sequence>TLDYGYGSIPDWKVLTMFGTESLRICCSAPPSPDPCVLSEATGKLTLNSTPICPRRDENGNLTHFLIRGTRVDGSRVTIDNDAYSKIVLDEVKKIYHYTFEITRDGIPDYEEWLIAAECVNPAPPSPSCNC</sequence>
<protein>
    <submittedName>
        <fullName evidence="1">Uncharacterized protein</fullName>
    </submittedName>
</protein>
<evidence type="ECO:0000313" key="1">
    <source>
        <dbReference type="EMBL" id="GMT26574.1"/>
    </source>
</evidence>
<gene>
    <name evidence="1" type="ORF">PFISCL1PPCAC_17871</name>
</gene>
<comment type="caution">
    <text evidence="1">The sequence shown here is derived from an EMBL/GenBank/DDBJ whole genome shotgun (WGS) entry which is preliminary data.</text>
</comment>
<reference evidence="1" key="1">
    <citation type="submission" date="2023-10" db="EMBL/GenBank/DDBJ databases">
        <title>Genome assembly of Pristionchus species.</title>
        <authorList>
            <person name="Yoshida K."/>
            <person name="Sommer R.J."/>
        </authorList>
    </citation>
    <scope>NUCLEOTIDE SEQUENCE</scope>
    <source>
        <strain evidence="1">RS5133</strain>
    </source>
</reference>